<comment type="similarity">
    <text evidence="1">Belongs to the glycosyl hydrolase 16 family.</text>
</comment>
<dbReference type="InterPro" id="IPR035986">
    <property type="entry name" value="PKD_dom_sf"/>
</dbReference>
<reference evidence="4" key="1">
    <citation type="journal article" date="2019" name="Int. J. Syst. Evol. Microbiol.">
        <title>The Global Catalogue of Microorganisms (GCM) 10K type strain sequencing project: providing services to taxonomists for standard genome sequencing and annotation.</title>
        <authorList>
            <consortium name="The Broad Institute Genomics Platform"/>
            <consortium name="The Broad Institute Genome Sequencing Center for Infectious Disease"/>
            <person name="Wu L."/>
            <person name="Ma J."/>
        </authorList>
    </citation>
    <scope>NUCLEOTIDE SEQUENCE [LARGE SCALE GENOMIC DNA]</scope>
    <source>
        <strain evidence="4">CGMCC 1.12931</strain>
    </source>
</reference>
<dbReference type="InterPro" id="IPR000757">
    <property type="entry name" value="Beta-glucanase-like"/>
</dbReference>
<protein>
    <recommendedName>
        <fullName evidence="2">GH16 domain-containing protein</fullName>
    </recommendedName>
</protein>
<dbReference type="Proteomes" id="UP000599179">
    <property type="component" value="Unassembled WGS sequence"/>
</dbReference>
<dbReference type="SUPFAM" id="SSF49899">
    <property type="entry name" value="Concanavalin A-like lectins/glucanases"/>
    <property type="match status" value="1"/>
</dbReference>
<dbReference type="PANTHER" id="PTHR10963:SF55">
    <property type="entry name" value="GLYCOSIDE HYDROLASE FAMILY 16 PROTEIN"/>
    <property type="match status" value="1"/>
</dbReference>
<gene>
    <name evidence="3" type="ORF">GCM10010832_20410</name>
</gene>
<dbReference type="EMBL" id="BMGM01000009">
    <property type="protein sequence ID" value="GGE40170.1"/>
    <property type="molecule type" value="Genomic_DNA"/>
</dbReference>
<accession>A0ABQ1SJN6</accession>
<dbReference type="Gene3D" id="2.60.40.10">
    <property type="entry name" value="Immunoglobulins"/>
    <property type="match status" value="1"/>
</dbReference>
<dbReference type="PROSITE" id="PS51762">
    <property type="entry name" value="GH16_2"/>
    <property type="match status" value="1"/>
</dbReference>
<dbReference type="Pfam" id="PF00722">
    <property type="entry name" value="Glyco_hydro_16"/>
    <property type="match status" value="1"/>
</dbReference>
<dbReference type="InterPro" id="IPR050546">
    <property type="entry name" value="Glycosyl_Hydrlase_16"/>
</dbReference>
<dbReference type="InterPro" id="IPR013783">
    <property type="entry name" value="Ig-like_fold"/>
</dbReference>
<name>A0ABQ1SJN6_9FLAO</name>
<evidence type="ECO:0000313" key="3">
    <source>
        <dbReference type="EMBL" id="GGE40170.1"/>
    </source>
</evidence>
<evidence type="ECO:0000256" key="1">
    <source>
        <dbReference type="ARBA" id="ARBA00006865"/>
    </source>
</evidence>
<proteinExistence type="inferred from homology"/>
<dbReference type="CDD" id="cd08023">
    <property type="entry name" value="GH16_laminarinase_like"/>
    <property type="match status" value="1"/>
</dbReference>
<keyword evidence="4" id="KW-1185">Reference proteome</keyword>
<dbReference type="SUPFAM" id="SSF49299">
    <property type="entry name" value="PKD domain"/>
    <property type="match status" value="1"/>
</dbReference>
<evidence type="ECO:0000313" key="4">
    <source>
        <dbReference type="Proteomes" id="UP000599179"/>
    </source>
</evidence>
<organism evidence="3 4">
    <name type="scientific">Psychroflexus planctonicus</name>
    <dbReference type="NCBI Taxonomy" id="1526575"/>
    <lineage>
        <taxon>Bacteria</taxon>
        <taxon>Pseudomonadati</taxon>
        <taxon>Bacteroidota</taxon>
        <taxon>Flavobacteriia</taxon>
        <taxon>Flavobacteriales</taxon>
        <taxon>Flavobacteriaceae</taxon>
        <taxon>Psychroflexus</taxon>
    </lineage>
</organism>
<dbReference type="InterPro" id="IPR013320">
    <property type="entry name" value="ConA-like_dom_sf"/>
</dbReference>
<sequence>MLVFLTSCVDDDYNFGEIQAPTNLQISAEVVGATEEEPFGDGSGRVNFVATADNAINFIYDFGDNRQVNQSGGELTHDYNVVGVNEYIVTVTATGTGGAKTTATTRVEVLSNFDDPVTKSLLTGDDTKTWFVASGEPGHLGVGPLDSFSPDFFAASPNQLASCLYDDSITIALDENNNITFNHDNADVSFVNAEFVSQLGGGGPDDQCLPVDTSGEKFVNLSAASSNVPSDLSTGTQMNISDGGFLSYYINTSSYEVLEITEDYLYVRGISGSSGGPLAWYLKFTTGNDGGGDESELDTQFEDLVWSDEFDLDGAPDPSIWNFEIGNGNGGWGNQESQYYTDENAIVEDGMLKITAKAESTNGFDYSSSRLNTLDNFDFEYGRIEVRAKLPEGGGTWPAIWMMGANFPEVGWPECGEIDIMEHRGNDQDQIHGTLHFPDNSGGNAVGQTTIVEGVSNEFKNYTVEWDDEQIQFAVDNQVYHTFQNSSEIPFNSPFFIILNVAMGGTFGGDIDPAFQESTMEVDYVRVYQ</sequence>
<evidence type="ECO:0000259" key="2">
    <source>
        <dbReference type="PROSITE" id="PS51762"/>
    </source>
</evidence>
<comment type="caution">
    <text evidence="3">The sequence shown here is derived from an EMBL/GenBank/DDBJ whole genome shotgun (WGS) entry which is preliminary data.</text>
</comment>
<feature type="domain" description="GH16" evidence="2">
    <location>
        <begin position="310"/>
        <end position="529"/>
    </location>
</feature>
<dbReference type="Gene3D" id="2.60.120.200">
    <property type="match status" value="1"/>
</dbReference>
<dbReference type="PANTHER" id="PTHR10963">
    <property type="entry name" value="GLYCOSYL HYDROLASE-RELATED"/>
    <property type="match status" value="1"/>
</dbReference>